<name>A0ABD3QNJ2_9STRA</name>
<comment type="caution">
    <text evidence="1">The sequence shown here is derived from an EMBL/GenBank/DDBJ whole genome shotgun (WGS) entry which is preliminary data.</text>
</comment>
<gene>
    <name evidence="1" type="ORF">ACHAWO_003869</name>
</gene>
<keyword evidence="2" id="KW-1185">Reference proteome</keyword>
<protein>
    <submittedName>
        <fullName evidence="1">Uncharacterized protein</fullName>
    </submittedName>
</protein>
<evidence type="ECO:0000313" key="2">
    <source>
        <dbReference type="Proteomes" id="UP001530400"/>
    </source>
</evidence>
<accession>A0ABD3QNJ2</accession>
<dbReference type="AlphaFoldDB" id="A0ABD3QNJ2"/>
<dbReference type="EMBL" id="JALLPJ020000121">
    <property type="protein sequence ID" value="KAL3801863.1"/>
    <property type="molecule type" value="Genomic_DNA"/>
</dbReference>
<evidence type="ECO:0000313" key="1">
    <source>
        <dbReference type="EMBL" id="KAL3801863.1"/>
    </source>
</evidence>
<sequence length="436" mass="50073">MSETTLRQPLHARVRSPPAKMLTSIVFSICQQTMDIKLPQDKLEVEAIKTNSEACVAGPLEIKGIQRAKAAVEDNAEIELLAYWAMPNETPEQTVARAHLRRLAHKFWVFNLAREAYHWLKHNGNHPKGARAIEDCVKQAAGSDYWDWHRGSRLFFWRFQEDADWRLEARDGAEFWHLSEPPTGLHFQNIEPLSREAELEMRVKVFQLKFRGYLEPGTPDLVTPRFAVEKVANEQGKVLDIRTVWDAKRNGLNATLWAPKFPLPNHLDAANQVVKWLLVPVGQYLKEGSPSVDYSQDQELFIKTYTFDQDVAQQFNNFQLNEKHSHGARFIHTRNDRSVEPETILQCSVMSFGCKTFPYLATQGQERIMEMAEGDPSDPSNPFCHSECYLNLPPAKNYDVSFPRVMLLREDGELAARRVTFVDDIHGAEGEELQRM</sequence>
<organism evidence="1 2">
    <name type="scientific">Cyclotella atomus</name>
    <dbReference type="NCBI Taxonomy" id="382360"/>
    <lineage>
        <taxon>Eukaryota</taxon>
        <taxon>Sar</taxon>
        <taxon>Stramenopiles</taxon>
        <taxon>Ochrophyta</taxon>
        <taxon>Bacillariophyta</taxon>
        <taxon>Coscinodiscophyceae</taxon>
        <taxon>Thalassiosirophycidae</taxon>
        <taxon>Stephanodiscales</taxon>
        <taxon>Stephanodiscaceae</taxon>
        <taxon>Cyclotella</taxon>
    </lineage>
</organism>
<proteinExistence type="predicted"/>
<reference evidence="1 2" key="1">
    <citation type="submission" date="2024-10" db="EMBL/GenBank/DDBJ databases">
        <title>Updated reference genomes for cyclostephanoid diatoms.</title>
        <authorList>
            <person name="Roberts W.R."/>
            <person name="Alverson A.J."/>
        </authorList>
    </citation>
    <scope>NUCLEOTIDE SEQUENCE [LARGE SCALE GENOMIC DNA]</scope>
    <source>
        <strain evidence="1 2">AJA010-31</strain>
    </source>
</reference>
<dbReference type="Proteomes" id="UP001530400">
    <property type="component" value="Unassembled WGS sequence"/>
</dbReference>